<name>C8TE38_EIMTE</name>
<gene>
    <name evidence="1" type="ORF">e1116g03.tmp0061</name>
</gene>
<evidence type="ECO:0000313" key="2">
    <source>
        <dbReference type="Proteomes" id="UP000243681"/>
    </source>
</evidence>
<protein>
    <submittedName>
        <fullName evidence="1">Uncharacterized protein</fullName>
    </submittedName>
</protein>
<evidence type="ECO:0000313" key="1">
    <source>
        <dbReference type="EMBL" id="CAK51524.1"/>
    </source>
</evidence>
<dbReference type="EMBL" id="AM269894">
    <property type="protein sequence ID" value="CAK51524.1"/>
    <property type="molecule type" value="Genomic_DNA"/>
</dbReference>
<proteinExistence type="predicted"/>
<accession>C8TE38</accession>
<sequence>MQVQPGTSPSCTKSVHFSRKMYYHSTQTYRSSKSAVSLTHCPLQVVSQPKRLEKLAKEFQHSARRLTACWMLLVAGPNFKFHNESFRICEKALRSLAVQPSIAISPSAPGSSYLLPSHDIEDSPRDKRERFVRSAWPVETTHTIHKKNLPAMGNDPAHNKISTTRNKVFWTKNGDTSIVNQVHDFLRNIRSGATMLSKNGQTEVYRFHGRHDAQNERVLHMNELLMLQLFRDVTFVDVGKSSRCLAIFVGYTELRREQRGLWSTPFTNFIYSRVA</sequence>
<dbReference type="Proteomes" id="UP000243681">
    <property type="component" value="Chromosome 1"/>
</dbReference>
<reference evidence="1 2" key="1">
    <citation type="journal article" date="2007" name="Genome Res.">
        <title>Sequencing and analysis of chromosome 1 of Eimeria tenella reveals a unique segmental organization.</title>
        <authorList>
            <person name="Ling K.H."/>
            <person name="Rajandream M.A."/>
            <person name="Rivailler P."/>
            <person name="Ivens A."/>
            <person name="Yap S.J."/>
            <person name="Madeira A.M.B.N."/>
            <person name="Mungall K."/>
            <person name="Billington K."/>
            <person name="Yee W.Y."/>
            <person name="Bankier A.T."/>
            <person name="Carroll F."/>
            <person name="Durham A.M."/>
            <person name="Peters N."/>
            <person name="Loo S.S."/>
            <person name="Mat-Isa M.N."/>
            <person name="Novaes J."/>
            <person name="Quail M."/>
            <person name="Rosli R."/>
            <person name="Shamsudin M.N."/>
            <person name="Sobreira T.J.P."/>
            <person name="Tivey A.R."/>
            <person name="Wai S.F."/>
            <person name="White S."/>
            <person name="Wu X."/>
            <person name="Kerhornou A.X."/>
            <person name="Blake D."/>
            <person name="Mohamed R."/>
            <person name="Shirley M."/>
            <person name="Gruber A."/>
            <person name="Berriman M."/>
            <person name="Tomley F."/>
            <person name="Dear P.H."/>
            <person name="Wan K.L."/>
        </authorList>
    </citation>
    <scope>NUCLEOTIDE SEQUENCE [LARGE SCALE GENOMIC DNA]</scope>
    <source>
        <strain evidence="1 2">Houghton</strain>
    </source>
</reference>
<organism evidence="1 2">
    <name type="scientific">Eimeria tenella</name>
    <name type="common">Coccidian parasite</name>
    <dbReference type="NCBI Taxonomy" id="5802"/>
    <lineage>
        <taxon>Eukaryota</taxon>
        <taxon>Sar</taxon>
        <taxon>Alveolata</taxon>
        <taxon>Apicomplexa</taxon>
        <taxon>Conoidasida</taxon>
        <taxon>Coccidia</taxon>
        <taxon>Eucoccidiorida</taxon>
        <taxon>Eimeriorina</taxon>
        <taxon>Eimeriidae</taxon>
        <taxon>Eimeria</taxon>
    </lineage>
</organism>
<dbReference type="AlphaFoldDB" id="C8TE38"/>